<comment type="caution">
    <text evidence="1">The sequence shown here is derived from an EMBL/GenBank/DDBJ whole genome shotgun (WGS) entry which is preliminary data.</text>
</comment>
<dbReference type="RefSeq" id="WP_255516881.1">
    <property type="nucleotide sequence ID" value="NZ_CM020866.1"/>
</dbReference>
<proteinExistence type="predicted"/>
<protein>
    <submittedName>
        <fullName evidence="1">Uncharacterized protein</fullName>
    </submittedName>
</protein>
<organism evidence="1 2">
    <name type="scientific">Spiroplasma poulsonii</name>
    <dbReference type="NCBI Taxonomy" id="2138"/>
    <lineage>
        <taxon>Bacteria</taxon>
        <taxon>Bacillati</taxon>
        <taxon>Mycoplasmatota</taxon>
        <taxon>Mollicutes</taxon>
        <taxon>Entomoplasmatales</taxon>
        <taxon>Spiroplasmataceae</taxon>
        <taxon>Spiroplasma</taxon>
    </lineage>
</organism>
<dbReference type="EMBL" id="JTLV02000001">
    <property type="protein sequence ID" value="PQM31197.1"/>
    <property type="molecule type" value="Genomic_DNA"/>
</dbReference>
<dbReference type="AlphaFoldDB" id="A0A2P6FCL6"/>
<name>A0A2P6FCL6_9MOLU</name>
<evidence type="ECO:0000313" key="2">
    <source>
        <dbReference type="Proteomes" id="UP000031565"/>
    </source>
</evidence>
<keyword evidence="2" id="KW-1185">Reference proteome</keyword>
<dbReference type="Proteomes" id="UP000031565">
    <property type="component" value="Unassembled WGS sequence"/>
</dbReference>
<reference evidence="1 2" key="1">
    <citation type="journal article" date="2015" name="MBio">
        <title>Genome sequence of the Drosophila melanogaster male-killing Spiroplasma strain MSRO endosymbiont.</title>
        <authorList>
            <person name="Paredes J.C."/>
            <person name="Herren J.K."/>
            <person name="Schupfer F."/>
            <person name="Marin R."/>
            <person name="Claverol S."/>
            <person name="Kuo C.H."/>
            <person name="Lemaitre B."/>
            <person name="Beven L."/>
        </authorList>
    </citation>
    <scope>NUCLEOTIDE SEQUENCE [LARGE SCALE GENOMIC DNA]</scope>
    <source>
        <strain evidence="1 2">MSRO</strain>
    </source>
</reference>
<sequence length="40" mass="4650">MELNNVQYVCNQIEKFEFEELFTVLAKIEAVVKDQTDGVD</sequence>
<evidence type="ECO:0000313" key="1">
    <source>
        <dbReference type="EMBL" id="PQM31197.1"/>
    </source>
</evidence>
<dbReference type="STRING" id="2138.SMSRO_v1c09610"/>
<accession>A0A2P6FCL6</accession>
<gene>
    <name evidence="1" type="ORF">SMSRO_SF010010</name>
</gene>